<dbReference type="PANTHER" id="PTHR37042">
    <property type="entry name" value="OUTER MEMBRANE PROTEIN RV1973"/>
    <property type="match status" value="1"/>
</dbReference>
<protein>
    <recommendedName>
        <fullName evidence="7">Mce-associated membrane protein</fullName>
    </recommendedName>
</protein>
<evidence type="ECO:0000313" key="5">
    <source>
        <dbReference type="EMBL" id="NKQ51557.1"/>
    </source>
</evidence>
<evidence type="ECO:0000256" key="3">
    <source>
        <dbReference type="SAM" id="MobiDB-lite"/>
    </source>
</evidence>
<keyword evidence="6" id="KW-1185">Reference proteome</keyword>
<evidence type="ECO:0000313" key="6">
    <source>
        <dbReference type="Proteomes" id="UP000715441"/>
    </source>
</evidence>
<comment type="caution">
    <text evidence="5">The sequence shown here is derived from an EMBL/GenBank/DDBJ whole genome shotgun (WGS) entry which is preliminary data.</text>
</comment>
<feature type="transmembrane region" description="Helical" evidence="4">
    <location>
        <begin position="36"/>
        <end position="58"/>
    </location>
</feature>
<proteinExistence type="predicted"/>
<accession>A0ABX1IVN8</accession>
<keyword evidence="4" id="KW-0812">Transmembrane</keyword>
<evidence type="ECO:0008006" key="7">
    <source>
        <dbReference type="Google" id="ProtNLM"/>
    </source>
</evidence>
<dbReference type="RefSeq" id="WP_168510556.1">
    <property type="nucleotide sequence ID" value="NZ_JAAXLS010000001.1"/>
</dbReference>
<reference evidence="5 6" key="1">
    <citation type="submission" date="2020-04" db="EMBL/GenBank/DDBJ databases">
        <title>Novel species.</title>
        <authorList>
            <person name="Teo W.F.A."/>
            <person name="Lipun K."/>
            <person name="Srisuk N."/>
            <person name="Duangmal K."/>
        </authorList>
    </citation>
    <scope>NUCLEOTIDE SEQUENCE [LARGE SCALE GENOMIC DNA]</scope>
    <source>
        <strain evidence="5 6">K13G38</strain>
    </source>
</reference>
<name>A0ABX1IVN8_9PSEU</name>
<gene>
    <name evidence="5" type="ORF">HFP15_01535</name>
</gene>
<comment type="subcellular location">
    <subcellularLocation>
        <location evidence="1">Membrane</location>
    </subcellularLocation>
</comment>
<dbReference type="EMBL" id="JAAXLS010000001">
    <property type="protein sequence ID" value="NKQ51557.1"/>
    <property type="molecule type" value="Genomic_DNA"/>
</dbReference>
<evidence type="ECO:0000256" key="1">
    <source>
        <dbReference type="ARBA" id="ARBA00004370"/>
    </source>
</evidence>
<dbReference type="PANTHER" id="PTHR37042:SF4">
    <property type="entry name" value="OUTER MEMBRANE PROTEIN RV1973"/>
    <property type="match status" value="1"/>
</dbReference>
<evidence type="ECO:0000256" key="2">
    <source>
        <dbReference type="ARBA" id="ARBA00023136"/>
    </source>
</evidence>
<feature type="compositionally biased region" description="Low complexity" evidence="3">
    <location>
        <begin position="1"/>
        <end position="10"/>
    </location>
</feature>
<feature type="region of interest" description="Disordered" evidence="3">
    <location>
        <begin position="1"/>
        <end position="29"/>
    </location>
</feature>
<keyword evidence="4" id="KW-1133">Transmembrane helix</keyword>
<sequence>MSSSETAQEAVEAEAAEQEPEARAEETAAPPRSATWFVAALVLAVVLTASLVVGGLLLRSVLDYRATADRRAAILSVATDVARQSYSLDYQTFPQQMPKIVAATTGAYRQGLIDSQQGLQYILTQGKVRSTCTITASGVERADDNSATVLFAITTHVTNTEITTPRDRFYRVAIGLVRQGETWLVQSNDVIA</sequence>
<dbReference type="Proteomes" id="UP000715441">
    <property type="component" value="Unassembled WGS sequence"/>
</dbReference>
<organism evidence="5 6">
    <name type="scientific">Amycolatopsis acididurans</name>
    <dbReference type="NCBI Taxonomy" id="2724524"/>
    <lineage>
        <taxon>Bacteria</taxon>
        <taxon>Bacillati</taxon>
        <taxon>Actinomycetota</taxon>
        <taxon>Actinomycetes</taxon>
        <taxon>Pseudonocardiales</taxon>
        <taxon>Pseudonocardiaceae</taxon>
        <taxon>Amycolatopsis</taxon>
    </lineage>
</organism>
<evidence type="ECO:0000256" key="4">
    <source>
        <dbReference type="SAM" id="Phobius"/>
    </source>
</evidence>
<keyword evidence="2 4" id="KW-0472">Membrane</keyword>